<dbReference type="PROSITE" id="PS00092">
    <property type="entry name" value="N6_MTASE"/>
    <property type="match status" value="1"/>
</dbReference>
<organism evidence="1 2">
    <name type="scientific">Knoellia aerolata DSM 18566</name>
    <dbReference type="NCBI Taxonomy" id="1385519"/>
    <lineage>
        <taxon>Bacteria</taxon>
        <taxon>Bacillati</taxon>
        <taxon>Actinomycetota</taxon>
        <taxon>Actinomycetes</taxon>
        <taxon>Micrococcales</taxon>
        <taxon>Intrasporangiaceae</taxon>
        <taxon>Knoellia</taxon>
    </lineage>
</organism>
<sequence>MTTAAANRNLAVAKLSKEDEFYTQLSDIEKELRHYRKHFKGKVVYCNCDDPRVSNFFHYFSHNFEKLGLKKLIATCYKNQDLDLFSQNDAEQAICLEYEGDTSGNRIPDRDEIEVRALRGDGDFRGAETIELLKQADIVVTNPPFSLFRPYVQQLIDYDKKFLIVGNQNAISYKEIFRLIQADKLWLGHNNGDMKFRVPDYYEARTTRFWVDEEGQKWRSLGNACWFTNLDISKRHEDLILYKSYSPEEYPKYVNFDAIDVSRYKDIPADYDGVMGVPVTLLDQFNPDQFELVGNSDDAQQMKEIGVRPLGEEFIRAYREAGGTGHRTQGMRMLGLMDPHPRVVFKRILIRRKGAAS</sequence>
<dbReference type="GO" id="GO:0003676">
    <property type="term" value="F:nucleic acid binding"/>
    <property type="evidence" value="ECO:0007669"/>
    <property type="project" value="InterPro"/>
</dbReference>
<dbReference type="InterPro" id="IPR002052">
    <property type="entry name" value="DNA_methylase_N6_adenine_CS"/>
</dbReference>
<keyword evidence="2" id="KW-1185">Reference proteome</keyword>
<evidence type="ECO:0000313" key="2">
    <source>
        <dbReference type="Proteomes" id="UP000030013"/>
    </source>
</evidence>
<dbReference type="STRING" id="1385519.N801_10965"/>
<keyword evidence="1" id="KW-0489">Methyltransferase</keyword>
<dbReference type="EMBL" id="AVPL01000030">
    <property type="protein sequence ID" value="KGN40821.1"/>
    <property type="molecule type" value="Genomic_DNA"/>
</dbReference>
<comment type="caution">
    <text evidence="1">The sequence shown here is derived from an EMBL/GenBank/DDBJ whole genome shotgun (WGS) entry which is preliminary data.</text>
</comment>
<dbReference type="GO" id="GO:0032259">
    <property type="term" value="P:methylation"/>
    <property type="evidence" value="ECO:0007669"/>
    <property type="project" value="UniProtKB-KW"/>
</dbReference>
<dbReference type="Pfam" id="PF13651">
    <property type="entry name" value="EcoRI_methylase"/>
    <property type="match status" value="1"/>
</dbReference>
<reference evidence="1 2" key="1">
    <citation type="submission" date="2013-08" db="EMBL/GenBank/DDBJ databases">
        <title>The genome sequence of Knoellia aerolata.</title>
        <authorList>
            <person name="Zhu W."/>
            <person name="Wang G."/>
        </authorList>
    </citation>
    <scope>NUCLEOTIDE SEQUENCE [LARGE SCALE GENOMIC DNA]</scope>
    <source>
        <strain evidence="1 2">DSM 18566</strain>
    </source>
</reference>
<dbReference type="GO" id="GO:0008168">
    <property type="term" value="F:methyltransferase activity"/>
    <property type="evidence" value="ECO:0007669"/>
    <property type="project" value="UniProtKB-KW"/>
</dbReference>
<dbReference type="eggNOG" id="ENOG502Z7VI">
    <property type="taxonomic scope" value="Bacteria"/>
</dbReference>
<dbReference type="Proteomes" id="UP000030013">
    <property type="component" value="Unassembled WGS sequence"/>
</dbReference>
<dbReference type="AlphaFoldDB" id="A0A0A0JZ48"/>
<evidence type="ECO:0000313" key="1">
    <source>
        <dbReference type="EMBL" id="KGN40821.1"/>
    </source>
</evidence>
<proteinExistence type="predicted"/>
<dbReference type="InterPro" id="IPR025247">
    <property type="entry name" value="EcoRI-like_methylase"/>
</dbReference>
<name>A0A0A0JZ48_9MICO</name>
<accession>A0A0A0JZ48</accession>
<dbReference type="OrthoDB" id="9774673at2"/>
<keyword evidence="1" id="KW-0808">Transferase</keyword>
<gene>
    <name evidence="1" type="ORF">N801_10965</name>
</gene>
<protein>
    <submittedName>
        <fullName evidence="1">Modification methylase</fullName>
    </submittedName>
</protein>
<dbReference type="RefSeq" id="WP_035937889.1">
    <property type="nucleotide sequence ID" value="NZ_AVPL01000030.1"/>
</dbReference>